<reference evidence="2 3" key="1">
    <citation type="journal article" date="2006" name="J. Gen. Virol.">
        <title>Genome sequences of two frog herpesviruses.</title>
        <authorList>
            <person name="Davison A.J."/>
            <person name="Cunningham C."/>
            <person name="Sauerbier W."/>
            <person name="McKinnell R.G."/>
        </authorList>
    </citation>
    <scope>NUCLEOTIDE SEQUENCE [LARGE SCALE GENOMIC DNA]</scope>
    <source>
        <strain evidence="2">ATCC VR-568</strain>
    </source>
</reference>
<protein>
    <submittedName>
        <fullName evidence="2">ORF77</fullName>
    </submittedName>
</protein>
<feature type="region of interest" description="Disordered" evidence="1">
    <location>
        <begin position="137"/>
        <end position="161"/>
    </location>
</feature>
<sequence>MDCVSFIRSLNTALRRTGKEGEPLKDKVELHESVCISLTEGGLRYVRVEDSTLLESSQEFLERITDSTDFTISSAHRPQTDTHILTVGFLKQGVSLDLAGLSHLDGNVQPYAKNVVIVTVIGRMARNAIRRRTTRLTQETLMPEEPAAPTPQKPEEPPLPPQIIEKQVTPYWYKTYFIISVALTFYVVFDRLCSFWRESAGGR</sequence>
<proteinExistence type="predicted"/>
<dbReference type="RefSeq" id="YP_656585.1">
    <property type="nucleotide sequence ID" value="NC_008210.1"/>
</dbReference>
<dbReference type="GeneID" id="5179499"/>
<name>Q14W29_9VIRU</name>
<dbReference type="Proteomes" id="UP000120576">
    <property type="component" value="Genome"/>
</dbReference>
<organism evidence="2 3">
    <name type="scientific">Ranid herpesvirus 2</name>
    <dbReference type="NCBI Taxonomy" id="389214"/>
    <lineage>
        <taxon>Viruses</taxon>
        <taxon>Duplodnaviria</taxon>
        <taxon>Heunggongvirae</taxon>
        <taxon>Peploviricota</taxon>
        <taxon>Herviviricetes</taxon>
        <taxon>Herpesvirales</taxon>
        <taxon>Alloherpesviridae</taxon>
        <taxon>Batravirus</taxon>
        <taxon>Batravirus ranidallo2</taxon>
    </lineage>
</organism>
<accession>Q14W29</accession>
<keyword evidence="3" id="KW-1185">Reference proteome</keyword>
<evidence type="ECO:0000313" key="3">
    <source>
        <dbReference type="Proteomes" id="UP000120576"/>
    </source>
</evidence>
<evidence type="ECO:0000313" key="2">
    <source>
        <dbReference type="EMBL" id="ABG25695.1"/>
    </source>
</evidence>
<dbReference type="EMBL" id="DQ665652">
    <property type="protein sequence ID" value="ABG25695.1"/>
    <property type="molecule type" value="Genomic_DNA"/>
</dbReference>
<feature type="compositionally biased region" description="Pro residues" evidence="1">
    <location>
        <begin position="146"/>
        <end position="161"/>
    </location>
</feature>
<evidence type="ECO:0000256" key="1">
    <source>
        <dbReference type="SAM" id="MobiDB-lite"/>
    </source>
</evidence>
<dbReference type="KEGG" id="vg:5179499"/>